<dbReference type="SUPFAM" id="SSF46689">
    <property type="entry name" value="Homeodomain-like"/>
    <property type="match status" value="1"/>
</dbReference>
<dbReference type="InterPro" id="IPR009057">
    <property type="entry name" value="Homeodomain-like_sf"/>
</dbReference>
<dbReference type="GO" id="GO:0003677">
    <property type="term" value="F:DNA binding"/>
    <property type="evidence" value="ECO:0007669"/>
    <property type="project" value="InterPro"/>
</dbReference>
<dbReference type="InterPro" id="IPR007889">
    <property type="entry name" value="HTH_Psq"/>
</dbReference>
<dbReference type="GO" id="GO:0005634">
    <property type="term" value="C:nucleus"/>
    <property type="evidence" value="ECO:0007669"/>
    <property type="project" value="UniProtKB-SubCell"/>
</dbReference>
<evidence type="ECO:0000313" key="5">
    <source>
        <dbReference type="Proteomes" id="UP000499080"/>
    </source>
</evidence>
<dbReference type="EMBL" id="BGPR01000223">
    <property type="protein sequence ID" value="GBM06116.1"/>
    <property type="molecule type" value="Genomic_DNA"/>
</dbReference>
<evidence type="ECO:0000259" key="3">
    <source>
        <dbReference type="Pfam" id="PF05225"/>
    </source>
</evidence>
<evidence type="ECO:0000256" key="2">
    <source>
        <dbReference type="SAM" id="MobiDB-lite"/>
    </source>
</evidence>
<comment type="subcellular location">
    <subcellularLocation>
        <location evidence="1">Nucleus</location>
    </subcellularLocation>
</comment>
<evidence type="ECO:0000256" key="1">
    <source>
        <dbReference type="ARBA" id="ARBA00004123"/>
    </source>
</evidence>
<reference evidence="4 5" key="1">
    <citation type="journal article" date="2019" name="Sci. Rep.">
        <title>Orb-weaving spider Araneus ventricosus genome elucidates the spidroin gene catalogue.</title>
        <authorList>
            <person name="Kono N."/>
            <person name="Nakamura H."/>
            <person name="Ohtoshi R."/>
            <person name="Moran D.A.P."/>
            <person name="Shinohara A."/>
            <person name="Yoshida Y."/>
            <person name="Fujiwara M."/>
            <person name="Mori M."/>
            <person name="Tomita M."/>
            <person name="Arakawa K."/>
        </authorList>
    </citation>
    <scope>NUCLEOTIDE SEQUENCE [LARGE SCALE GENOMIC DNA]</scope>
</reference>
<dbReference type="AlphaFoldDB" id="A0A4Y2CQC5"/>
<evidence type="ECO:0000313" key="4">
    <source>
        <dbReference type="EMBL" id="GBM06116.1"/>
    </source>
</evidence>
<proteinExistence type="predicted"/>
<protein>
    <recommendedName>
        <fullName evidence="3">HTH psq-type domain-containing protein</fullName>
    </recommendedName>
</protein>
<gene>
    <name evidence="4" type="ORF">AVEN_265174_1</name>
</gene>
<keyword evidence="5" id="KW-1185">Reference proteome</keyword>
<name>A0A4Y2CQC5_ARAVE</name>
<feature type="domain" description="HTH psq-type" evidence="3">
    <location>
        <begin position="42"/>
        <end position="78"/>
    </location>
</feature>
<dbReference type="Gene3D" id="1.10.10.60">
    <property type="entry name" value="Homeodomain-like"/>
    <property type="match status" value="1"/>
</dbReference>
<feature type="region of interest" description="Disordered" evidence="2">
    <location>
        <begin position="1"/>
        <end position="20"/>
    </location>
</feature>
<sequence length="82" mass="9215">MLAPSQAGHIGTSGAGPVFESWLETEKQRQTEYYPPPGRDVVDEAAKAVSHKELSYSKAAEKYGIPLRSLLHYFRKKENPLR</sequence>
<dbReference type="Pfam" id="PF05225">
    <property type="entry name" value="HTH_psq"/>
    <property type="match status" value="1"/>
</dbReference>
<organism evidence="4 5">
    <name type="scientific">Araneus ventricosus</name>
    <name type="common">Orbweaver spider</name>
    <name type="synonym">Epeira ventricosa</name>
    <dbReference type="NCBI Taxonomy" id="182803"/>
    <lineage>
        <taxon>Eukaryota</taxon>
        <taxon>Metazoa</taxon>
        <taxon>Ecdysozoa</taxon>
        <taxon>Arthropoda</taxon>
        <taxon>Chelicerata</taxon>
        <taxon>Arachnida</taxon>
        <taxon>Araneae</taxon>
        <taxon>Araneomorphae</taxon>
        <taxon>Entelegynae</taxon>
        <taxon>Araneoidea</taxon>
        <taxon>Araneidae</taxon>
        <taxon>Araneus</taxon>
    </lineage>
</organism>
<comment type="caution">
    <text evidence="4">The sequence shown here is derived from an EMBL/GenBank/DDBJ whole genome shotgun (WGS) entry which is preliminary data.</text>
</comment>
<accession>A0A4Y2CQC5</accession>
<dbReference type="Proteomes" id="UP000499080">
    <property type="component" value="Unassembled WGS sequence"/>
</dbReference>